<organism evidence="3 4">
    <name type="scientific">Streptomyces alboflavus</name>
    <dbReference type="NCBI Taxonomy" id="67267"/>
    <lineage>
        <taxon>Bacteria</taxon>
        <taxon>Bacillati</taxon>
        <taxon>Actinomycetota</taxon>
        <taxon>Actinomycetes</taxon>
        <taxon>Kitasatosporales</taxon>
        <taxon>Streptomycetaceae</taxon>
        <taxon>Streptomyces</taxon>
    </lineage>
</organism>
<proteinExistence type="predicted"/>
<accession>A0A1Z1WAG3</accession>
<sequence length="126" mass="13428">MKYARKPLRAVAVCAVATAMLTVPAGSALADNHQTSAPQRTASASAPGAGGEAAAPAFRCRDVGSKYGKTKRKAPIRAGMSKHARIKVKVPKGKYVRYTKRCVSSKGTHWVKTATWARGYLYAAHI</sequence>
<evidence type="ECO:0000256" key="1">
    <source>
        <dbReference type="SAM" id="MobiDB-lite"/>
    </source>
</evidence>
<dbReference type="Proteomes" id="UP000195880">
    <property type="component" value="Chromosome"/>
</dbReference>
<feature type="signal peptide" evidence="2">
    <location>
        <begin position="1"/>
        <end position="30"/>
    </location>
</feature>
<feature type="region of interest" description="Disordered" evidence="1">
    <location>
        <begin position="31"/>
        <end position="55"/>
    </location>
</feature>
<keyword evidence="2" id="KW-0732">Signal</keyword>
<dbReference type="STRING" id="67267.GCA_000716675_03435"/>
<dbReference type="KEGG" id="salf:SMD44_02797"/>
<evidence type="ECO:0008006" key="5">
    <source>
        <dbReference type="Google" id="ProtNLM"/>
    </source>
</evidence>
<feature type="compositionally biased region" description="Polar residues" evidence="1">
    <location>
        <begin position="32"/>
        <end position="41"/>
    </location>
</feature>
<dbReference type="EMBL" id="CP021748">
    <property type="protein sequence ID" value="ARX83379.1"/>
    <property type="molecule type" value="Genomic_DNA"/>
</dbReference>
<dbReference type="RefSeq" id="WP_087884032.1">
    <property type="nucleotide sequence ID" value="NZ_CP021748.1"/>
</dbReference>
<evidence type="ECO:0000313" key="3">
    <source>
        <dbReference type="EMBL" id="ARX83379.1"/>
    </source>
</evidence>
<protein>
    <recommendedName>
        <fullName evidence="5">SH3 domain-containing protein</fullName>
    </recommendedName>
</protein>
<dbReference type="AlphaFoldDB" id="A0A1Z1WAG3"/>
<evidence type="ECO:0000313" key="4">
    <source>
        <dbReference type="Proteomes" id="UP000195880"/>
    </source>
</evidence>
<feature type="compositionally biased region" description="Low complexity" evidence="1">
    <location>
        <begin position="42"/>
        <end position="55"/>
    </location>
</feature>
<keyword evidence="4" id="KW-1185">Reference proteome</keyword>
<evidence type="ECO:0000256" key="2">
    <source>
        <dbReference type="SAM" id="SignalP"/>
    </source>
</evidence>
<reference evidence="3 4" key="1">
    <citation type="submission" date="2017-05" db="EMBL/GenBank/DDBJ databases">
        <title>Streptomyces alboflavus Genome sequencing and assembly.</title>
        <authorList>
            <person name="Wang Y."/>
            <person name="Du B."/>
            <person name="Ding Y."/>
            <person name="Liu H."/>
            <person name="Hou Q."/>
            <person name="Liu K."/>
            <person name="Wang C."/>
            <person name="Yao L."/>
        </authorList>
    </citation>
    <scope>NUCLEOTIDE SEQUENCE [LARGE SCALE GENOMIC DNA]</scope>
    <source>
        <strain evidence="3 4">MDJK44</strain>
    </source>
</reference>
<name>A0A1Z1WAG3_9ACTN</name>
<gene>
    <name evidence="3" type="ORF">SMD44_02797</name>
</gene>
<feature type="chain" id="PRO_5012938563" description="SH3 domain-containing protein" evidence="2">
    <location>
        <begin position="31"/>
        <end position="126"/>
    </location>
</feature>